<protein>
    <submittedName>
        <fullName evidence="1">Uncharacterized protein</fullName>
    </submittedName>
</protein>
<dbReference type="AlphaFoldDB" id="A0A9X8X977"/>
<sequence length="30" mass="3609">MYHVVMVSLGFFFYKNNKGMIVGRESYYEV</sequence>
<proteinExistence type="predicted"/>
<comment type="caution">
    <text evidence="1">The sequence shown here is derived from an EMBL/GenBank/DDBJ whole genome shotgun (WGS) entry which is preliminary data.</text>
</comment>
<gene>
    <name evidence="1" type="ORF">BACERE00221_04194</name>
</gene>
<name>A0A9X8X977_9BACI</name>
<evidence type="ECO:0000313" key="1">
    <source>
        <dbReference type="EMBL" id="SME36208.1"/>
    </source>
</evidence>
<evidence type="ECO:0000313" key="2">
    <source>
        <dbReference type="Proteomes" id="UP000194435"/>
    </source>
</evidence>
<accession>A0A9X8X977</accession>
<dbReference type="Proteomes" id="UP000194435">
    <property type="component" value="Unassembled WGS sequence"/>
</dbReference>
<reference evidence="1 2" key="1">
    <citation type="submission" date="2017-04" db="EMBL/GenBank/DDBJ databases">
        <authorList>
            <person name="Criscuolo A."/>
        </authorList>
    </citation>
    <scope>NUCLEOTIDE SEQUENCE [LARGE SCALE GENOMIC DNA]</scope>
    <source>
        <strain evidence="1">16-00221</strain>
    </source>
</reference>
<dbReference type="EMBL" id="FWZC01000066">
    <property type="protein sequence ID" value="SME36208.1"/>
    <property type="molecule type" value="Genomic_DNA"/>
</dbReference>
<organism evidence="1 2">
    <name type="scientific">Bacillus paranthracis</name>
    <dbReference type="NCBI Taxonomy" id="2026186"/>
    <lineage>
        <taxon>Bacteria</taxon>
        <taxon>Bacillati</taxon>
        <taxon>Bacillota</taxon>
        <taxon>Bacilli</taxon>
        <taxon>Bacillales</taxon>
        <taxon>Bacillaceae</taxon>
        <taxon>Bacillus</taxon>
        <taxon>Bacillus cereus group</taxon>
    </lineage>
</organism>